<dbReference type="AlphaFoldDB" id="A0A6A8AEN8"/>
<evidence type="ECO:0000256" key="1">
    <source>
        <dbReference type="SAM" id="SignalP"/>
    </source>
</evidence>
<reference evidence="2 3" key="1">
    <citation type="submission" date="2019-11" db="EMBL/GenBank/DDBJ databases">
        <title>Genome analysis of Rhizobacterium cereale a novel genus and species isolated from maize roots in North Spain.</title>
        <authorList>
            <person name="Menendez E."/>
            <person name="Flores-Felix J.D."/>
            <person name="Ramirez-Bahena M.-H."/>
            <person name="Igual J.M."/>
            <person name="Garcia-Fraile P."/>
            <person name="Peix A."/>
            <person name="Velazquez E."/>
        </authorList>
    </citation>
    <scope>NUCLEOTIDE SEQUENCE [LARGE SCALE GENOMIC DNA]</scope>
    <source>
        <strain evidence="2 3">RZME27</strain>
    </source>
</reference>
<dbReference type="EMBL" id="WIXI01000047">
    <property type="protein sequence ID" value="MQY48247.1"/>
    <property type="molecule type" value="Genomic_DNA"/>
</dbReference>
<name>A0A6A8AEN8_9HYPH</name>
<dbReference type="Proteomes" id="UP000435138">
    <property type="component" value="Unassembled WGS sequence"/>
</dbReference>
<organism evidence="2 3">
    <name type="scientific">Endobacterium cereale</name>
    <dbReference type="NCBI Taxonomy" id="2663029"/>
    <lineage>
        <taxon>Bacteria</taxon>
        <taxon>Pseudomonadati</taxon>
        <taxon>Pseudomonadota</taxon>
        <taxon>Alphaproteobacteria</taxon>
        <taxon>Hyphomicrobiales</taxon>
        <taxon>Rhizobiaceae</taxon>
        <taxon>Endobacterium</taxon>
    </lineage>
</organism>
<comment type="caution">
    <text evidence="2">The sequence shown here is derived from an EMBL/GenBank/DDBJ whole genome shotgun (WGS) entry which is preliminary data.</text>
</comment>
<keyword evidence="3" id="KW-1185">Reference proteome</keyword>
<gene>
    <name evidence="2" type="ORF">GAO09_19630</name>
</gene>
<protein>
    <submittedName>
        <fullName evidence="2">Uncharacterized protein</fullName>
    </submittedName>
</protein>
<dbReference type="RefSeq" id="WP_153356296.1">
    <property type="nucleotide sequence ID" value="NZ_JAYKOO010000005.1"/>
</dbReference>
<keyword evidence="1" id="KW-0732">Signal</keyword>
<sequence>MKATVSPTFDVGPNMRFTILSMIALLFIAAGTAEAADGQMLACHFQESSSQLNRFEEVDQVKVDVVGSLVELRVARTIGTTEPVNWIFTSRKSALGTDTFSVKNTSAGIVGGGVIGDVAHSFALSHKGILTWVITQNGHPQWWSWRCRE</sequence>
<proteinExistence type="predicted"/>
<evidence type="ECO:0000313" key="2">
    <source>
        <dbReference type="EMBL" id="MQY48247.1"/>
    </source>
</evidence>
<feature type="chain" id="PRO_5025604661" evidence="1">
    <location>
        <begin position="36"/>
        <end position="149"/>
    </location>
</feature>
<evidence type="ECO:0000313" key="3">
    <source>
        <dbReference type="Proteomes" id="UP000435138"/>
    </source>
</evidence>
<feature type="signal peptide" evidence="1">
    <location>
        <begin position="1"/>
        <end position="35"/>
    </location>
</feature>
<accession>A0A6A8AEN8</accession>